<organism evidence="2 3">
    <name type="scientific">Oedothorax gibbosus</name>
    <dbReference type="NCBI Taxonomy" id="931172"/>
    <lineage>
        <taxon>Eukaryota</taxon>
        <taxon>Metazoa</taxon>
        <taxon>Ecdysozoa</taxon>
        <taxon>Arthropoda</taxon>
        <taxon>Chelicerata</taxon>
        <taxon>Arachnida</taxon>
        <taxon>Araneae</taxon>
        <taxon>Araneomorphae</taxon>
        <taxon>Entelegynae</taxon>
        <taxon>Araneoidea</taxon>
        <taxon>Linyphiidae</taxon>
        <taxon>Erigoninae</taxon>
        <taxon>Oedothorax</taxon>
    </lineage>
</organism>
<comment type="caution">
    <text evidence="2">The sequence shown here is derived from an EMBL/GenBank/DDBJ whole genome shotgun (WGS) entry which is preliminary data.</text>
</comment>
<feature type="transmembrane region" description="Helical" evidence="1">
    <location>
        <begin position="23"/>
        <end position="41"/>
    </location>
</feature>
<keyword evidence="1" id="KW-0812">Transmembrane</keyword>
<sequence>MELNDFYRNFCYSRSFKISTRHLVFGIYLCQLVVVCLQCYIDSTRLPTAKKKLPAKKMKSWETVLQE</sequence>
<evidence type="ECO:0000313" key="3">
    <source>
        <dbReference type="Proteomes" id="UP000827092"/>
    </source>
</evidence>
<dbReference type="EMBL" id="JAFNEN010000326">
    <property type="protein sequence ID" value="KAG8185705.1"/>
    <property type="molecule type" value="Genomic_DNA"/>
</dbReference>
<proteinExistence type="predicted"/>
<dbReference type="AlphaFoldDB" id="A0AAV6UQ54"/>
<evidence type="ECO:0000313" key="2">
    <source>
        <dbReference type="EMBL" id="KAG8185705.1"/>
    </source>
</evidence>
<name>A0AAV6UQ54_9ARAC</name>
<evidence type="ECO:0008006" key="4">
    <source>
        <dbReference type="Google" id="ProtNLM"/>
    </source>
</evidence>
<protein>
    <recommendedName>
        <fullName evidence="4">ATP synthase F0 subunit 8</fullName>
    </recommendedName>
</protein>
<evidence type="ECO:0000256" key="1">
    <source>
        <dbReference type="SAM" id="Phobius"/>
    </source>
</evidence>
<keyword evidence="3" id="KW-1185">Reference proteome</keyword>
<reference evidence="2 3" key="1">
    <citation type="journal article" date="2022" name="Nat. Ecol. Evol.">
        <title>A masculinizing supergene underlies an exaggerated male reproductive morph in a spider.</title>
        <authorList>
            <person name="Hendrickx F."/>
            <person name="De Corte Z."/>
            <person name="Sonet G."/>
            <person name="Van Belleghem S.M."/>
            <person name="Kostlbacher S."/>
            <person name="Vangestel C."/>
        </authorList>
    </citation>
    <scope>NUCLEOTIDE SEQUENCE [LARGE SCALE GENOMIC DNA]</scope>
    <source>
        <strain evidence="2">W744_W776</strain>
    </source>
</reference>
<accession>A0AAV6UQ54</accession>
<dbReference type="Proteomes" id="UP000827092">
    <property type="component" value="Unassembled WGS sequence"/>
</dbReference>
<keyword evidence="1" id="KW-0472">Membrane</keyword>
<gene>
    <name evidence="2" type="ORF">JTE90_003243</name>
</gene>
<keyword evidence="1" id="KW-1133">Transmembrane helix</keyword>